<feature type="transmembrane region" description="Helical" evidence="1">
    <location>
        <begin position="39"/>
        <end position="62"/>
    </location>
</feature>
<feature type="transmembrane region" description="Helical" evidence="1">
    <location>
        <begin position="123"/>
        <end position="141"/>
    </location>
</feature>
<feature type="transmembrane region" description="Helical" evidence="1">
    <location>
        <begin position="69"/>
        <end position="90"/>
    </location>
</feature>
<evidence type="ECO:0000313" key="2">
    <source>
        <dbReference type="EMBL" id="HHK67631.1"/>
    </source>
</evidence>
<gene>
    <name evidence="2" type="ORF">ENM11_00545</name>
</gene>
<evidence type="ECO:0000256" key="1">
    <source>
        <dbReference type="SAM" id="Phobius"/>
    </source>
</evidence>
<keyword evidence="1" id="KW-0812">Transmembrane</keyword>
<keyword evidence="1" id="KW-0472">Membrane</keyword>
<proteinExistence type="predicted"/>
<dbReference type="EMBL" id="DRWN01000009">
    <property type="protein sequence ID" value="HHK67631.1"/>
    <property type="molecule type" value="Genomic_DNA"/>
</dbReference>
<name>A0A7C5QCD9_CALS0</name>
<organism evidence="2">
    <name type="scientific">Caldiarchaeum subterraneum</name>
    <dbReference type="NCBI Taxonomy" id="311458"/>
    <lineage>
        <taxon>Archaea</taxon>
        <taxon>Nitrososphaerota</taxon>
        <taxon>Candidatus Caldarchaeales</taxon>
        <taxon>Candidatus Caldarchaeaceae</taxon>
        <taxon>Candidatus Caldarchaeum</taxon>
    </lineage>
</organism>
<comment type="caution">
    <text evidence="2">The sequence shown here is derived from an EMBL/GenBank/DDBJ whole genome shotgun (WGS) entry which is preliminary data.</text>
</comment>
<reference evidence="2" key="1">
    <citation type="journal article" date="2020" name="mSystems">
        <title>Genome- and Community-Level Interaction Insights into Carbon Utilization and Element Cycling Functions of Hydrothermarchaeota in Hydrothermal Sediment.</title>
        <authorList>
            <person name="Zhou Z."/>
            <person name="Liu Y."/>
            <person name="Xu W."/>
            <person name="Pan J."/>
            <person name="Luo Z.H."/>
            <person name="Li M."/>
        </authorList>
    </citation>
    <scope>NUCLEOTIDE SEQUENCE [LARGE SCALE GENOMIC DNA]</scope>
    <source>
        <strain evidence="2">SpSt-1056</strain>
    </source>
</reference>
<accession>A0A7C5QCD9</accession>
<keyword evidence="1" id="KW-1133">Transmembrane helix</keyword>
<feature type="transmembrane region" description="Helical" evidence="1">
    <location>
        <begin position="12"/>
        <end position="33"/>
    </location>
</feature>
<dbReference type="AlphaFoldDB" id="A0A7C5QCD9"/>
<sequence length="150" mass="16933">MSKSGVLLPVRICLALSLVVGLVILAFDGLLWFDNPRNGHATALIVFSVIQAFLLGFSFLRFQEAKRMILFWSILYLVLLLLNPLTAPSIDMPIEVFTLYLMGFFPVSSTPQFSCPFLCPPFLITYDLLIVLQIILVATLLRNRRKQQAI</sequence>
<protein>
    <submittedName>
        <fullName evidence="2">Uncharacterized protein</fullName>
    </submittedName>
</protein>